<dbReference type="Gene3D" id="3.30.9.10">
    <property type="entry name" value="D-Amino Acid Oxidase, subunit A, domain 2"/>
    <property type="match status" value="1"/>
</dbReference>
<accession>A0ABS8N5F4</accession>
<sequence length="484" mass="53839">MKDIYDILIIGGGVVGSAIAREFSRYELKIGVLEKEPDVCCGTSGRNTGMLHAGFTYRHGSLKAQCAIEGNKEFDSVAKELDVPFKRTGKLVIGFTDRDMQSLLKYKKLGELNGVEGLKIIDKSTINKLDPSAGGEFAMYSPASGILNPFEYTIALAENAHQNGVEYYFDSRVIDIAKKNDIFKIKTISKTFYTKWVINSAGLNSDVISEMLGIPGYKLKGFKGEYYVLDKKAGKFMNMPIYPAPNEKGGFGVHATPTVDGNILIGPSSEIVYDFEDYGVTAPIMNKLIAEGKKIFKNLKREYFIRNFSGIRPKLVDKKTGEVQDFVLEMREDVPNVINLVGIESPGLTSALPLARRAVALFNKKEKLIPNKTFNPKRKGILKFSEQDDSVKEKLIKSDSDYGKIICRCENVTKAEIIQAVHNCLGVDSITGIKNRTRAMMGRCQGGYCQTRIAEIIGKEKHKSEKKILYSRSGSYMFVGKVRK</sequence>
<dbReference type="Proteomes" id="UP001165422">
    <property type="component" value="Unassembled WGS sequence"/>
</dbReference>
<feature type="domain" description="FAD dependent oxidoreductase" evidence="1">
    <location>
        <begin position="6"/>
        <end position="359"/>
    </location>
</feature>
<dbReference type="SUPFAM" id="SSF54373">
    <property type="entry name" value="FAD-linked reductases, C-terminal domain"/>
    <property type="match status" value="1"/>
</dbReference>
<dbReference type="CDD" id="cd19946">
    <property type="entry name" value="GlpA-like_Fer2_BFD-like"/>
    <property type="match status" value="1"/>
</dbReference>
<dbReference type="InterPro" id="IPR007419">
    <property type="entry name" value="BFD-like_2Fe2S-bd_dom"/>
</dbReference>
<dbReference type="EMBL" id="JAJJPB010000010">
    <property type="protein sequence ID" value="MCC9295032.1"/>
    <property type="molecule type" value="Genomic_DNA"/>
</dbReference>
<comment type="caution">
    <text evidence="3">The sequence shown here is derived from an EMBL/GenBank/DDBJ whole genome shotgun (WGS) entry which is preliminary data.</text>
</comment>
<dbReference type="Gene3D" id="3.50.50.60">
    <property type="entry name" value="FAD/NAD(P)-binding domain"/>
    <property type="match status" value="1"/>
</dbReference>
<dbReference type="InterPro" id="IPR006076">
    <property type="entry name" value="FAD-dep_OxRdtase"/>
</dbReference>
<dbReference type="PANTHER" id="PTHR42720:SF1">
    <property type="entry name" value="GLYCEROL 3-PHOSPHATE OXIDASE"/>
    <property type="match status" value="1"/>
</dbReference>
<dbReference type="InterPro" id="IPR052745">
    <property type="entry name" value="G3P_Oxidase/Oxidoreductase"/>
</dbReference>
<dbReference type="Pfam" id="PF01266">
    <property type="entry name" value="DAO"/>
    <property type="match status" value="1"/>
</dbReference>
<evidence type="ECO:0000259" key="2">
    <source>
        <dbReference type="Pfam" id="PF04324"/>
    </source>
</evidence>
<protein>
    <submittedName>
        <fullName evidence="3">NAD(P)/FAD-dependent oxidoreductase</fullName>
    </submittedName>
</protein>
<evidence type="ECO:0000259" key="1">
    <source>
        <dbReference type="Pfam" id="PF01266"/>
    </source>
</evidence>
<proteinExistence type="predicted"/>
<dbReference type="RefSeq" id="WP_229981427.1">
    <property type="nucleotide sequence ID" value="NZ_JAJJPB010000010.1"/>
</dbReference>
<dbReference type="PANTHER" id="PTHR42720">
    <property type="entry name" value="GLYCEROL-3-PHOSPHATE DEHYDROGENASE"/>
    <property type="match status" value="1"/>
</dbReference>
<dbReference type="Pfam" id="PF04324">
    <property type="entry name" value="Fer2_BFD"/>
    <property type="match status" value="1"/>
</dbReference>
<name>A0ABS8N5F4_9CLOT</name>
<dbReference type="InterPro" id="IPR041854">
    <property type="entry name" value="BFD-like_2Fe2S-bd_dom_sf"/>
</dbReference>
<keyword evidence="4" id="KW-1185">Reference proteome</keyword>
<organism evidence="3 4">
    <name type="scientific">Clostridium aromativorans</name>
    <dbReference type="NCBI Taxonomy" id="2836848"/>
    <lineage>
        <taxon>Bacteria</taxon>
        <taxon>Bacillati</taxon>
        <taxon>Bacillota</taxon>
        <taxon>Clostridia</taxon>
        <taxon>Eubacteriales</taxon>
        <taxon>Clostridiaceae</taxon>
        <taxon>Clostridium</taxon>
    </lineage>
</organism>
<feature type="domain" description="BFD-like [2Fe-2S]-binding" evidence="2">
    <location>
        <begin position="405"/>
        <end position="457"/>
    </location>
</feature>
<dbReference type="InterPro" id="IPR036188">
    <property type="entry name" value="FAD/NAD-bd_sf"/>
</dbReference>
<dbReference type="SUPFAM" id="SSF51905">
    <property type="entry name" value="FAD/NAD(P)-binding domain"/>
    <property type="match status" value="1"/>
</dbReference>
<evidence type="ECO:0000313" key="4">
    <source>
        <dbReference type="Proteomes" id="UP001165422"/>
    </source>
</evidence>
<reference evidence="3" key="1">
    <citation type="submission" date="2021-11" db="EMBL/GenBank/DDBJ databases">
        <authorList>
            <person name="Qingchun L."/>
            <person name="Dong Z."/>
            <person name="Zongwei Q."/>
            <person name="Jia Z."/>
            <person name="Duotao L."/>
        </authorList>
    </citation>
    <scope>NUCLEOTIDE SEQUENCE</scope>
    <source>
        <strain evidence="3">WLY-B-L2</strain>
    </source>
</reference>
<evidence type="ECO:0000313" key="3">
    <source>
        <dbReference type="EMBL" id="MCC9295032.1"/>
    </source>
</evidence>
<gene>
    <name evidence="3" type="ORF">LN736_09205</name>
</gene>
<dbReference type="Gene3D" id="1.10.10.1100">
    <property type="entry name" value="BFD-like [2Fe-2S]-binding domain"/>
    <property type="match status" value="1"/>
</dbReference>